<feature type="region of interest" description="Disordered" evidence="5">
    <location>
        <begin position="461"/>
        <end position="487"/>
    </location>
</feature>
<dbReference type="Gene3D" id="3.30.40.10">
    <property type="entry name" value="Zinc/RING finger domain, C3HC4 (zinc finger)"/>
    <property type="match status" value="1"/>
</dbReference>
<dbReference type="OrthoDB" id="5989495at2759"/>
<evidence type="ECO:0000313" key="7">
    <source>
        <dbReference type="EMBL" id="CAC5418759.1"/>
    </source>
</evidence>
<dbReference type="InterPro" id="IPR019786">
    <property type="entry name" value="Zinc_finger_PHD-type_CS"/>
</dbReference>
<dbReference type="InterPro" id="IPR019787">
    <property type="entry name" value="Znf_PHD-finger"/>
</dbReference>
<sequence>MSSSENFDDILPSQKIQRTNSEILREIHAVVDISDGEYDSDCSVGVVVDSDDDFGGISDFTEEADEFEDLWVTKIADPQNILTKSKQGEHMFTIINNYNPEYVNHFTIIDNIRTEILTMNERRLVYRKMINNLIYISMILILISNDVNMNPGPECSNTSGTVYPCGTCDQPVTWQERGIVCDTCNQWYHVSCQSMQTKSYLEHVNDSAIAWDCIMCNCPNFSTFCYSLVFSTSNQFSILSNISINSPTPGVIKPLHTSMPERKTKKKKEQDDSNPKTIWVLNVNFQSIRNKQGELINLIESTKPETIFGTETWLDASIKDTQYFPDGYNIYRNDRNLSGGEVLIAVNDAYITSSVPELQTGCEIVWCKMEIIGHKTVYLSKVNLNPRKSIQKPRIIPLYRNANWENMEVDLNNLHVHKDITSMNEQKERVVGSQMPVEMLDSKTDLEQLNVNKIFTKPVTKNSKKDAGEQAMAKDDINPGSSSSQAEIDKLIQEEIETMEREKKGGEQIMWEEQQKGKKTIEQDKVVAKPQVPTSKQKVTRIVVKPAEPTFILTNPKVQVFNDTLNKAENKAKFLKETRVAMVIPRKQNQKSPRKLVNYGSMIQSTTESHRPDTPDLGRGYFKDPFYHEKFKMCMFNNFLVDPRIKPKVATVTDEQITTSTSLDESTSGHETMPSSSSNLPVQSSSLNVTSIQRERFREFYDTIDLGTVPEQRVQTPDPTLTRISFTNRQTTVRALPQIRTAFQEPKKNDIFRIIRKQASRFGRFIADQFSSISCTSVSCTS</sequence>
<organism evidence="7 8">
    <name type="scientific">Mytilus coruscus</name>
    <name type="common">Sea mussel</name>
    <dbReference type="NCBI Taxonomy" id="42192"/>
    <lineage>
        <taxon>Eukaryota</taxon>
        <taxon>Metazoa</taxon>
        <taxon>Spiralia</taxon>
        <taxon>Lophotrochozoa</taxon>
        <taxon>Mollusca</taxon>
        <taxon>Bivalvia</taxon>
        <taxon>Autobranchia</taxon>
        <taxon>Pteriomorphia</taxon>
        <taxon>Mytilida</taxon>
        <taxon>Mytiloidea</taxon>
        <taxon>Mytilidae</taxon>
        <taxon>Mytilinae</taxon>
        <taxon>Mytilus</taxon>
    </lineage>
</organism>
<evidence type="ECO:0000256" key="1">
    <source>
        <dbReference type="ARBA" id="ARBA00022723"/>
    </source>
</evidence>
<dbReference type="GO" id="GO:0008270">
    <property type="term" value="F:zinc ion binding"/>
    <property type="evidence" value="ECO:0007669"/>
    <property type="project" value="UniProtKB-KW"/>
</dbReference>
<dbReference type="PROSITE" id="PS01359">
    <property type="entry name" value="ZF_PHD_1"/>
    <property type="match status" value="1"/>
</dbReference>
<feature type="compositionally biased region" description="Basic and acidic residues" evidence="5">
    <location>
        <begin position="463"/>
        <end position="477"/>
    </location>
</feature>
<dbReference type="PROSITE" id="PS50016">
    <property type="entry name" value="ZF_PHD_2"/>
    <property type="match status" value="1"/>
</dbReference>
<feature type="region of interest" description="Disordered" evidence="5">
    <location>
        <begin position="253"/>
        <end position="273"/>
    </location>
</feature>
<dbReference type="SUPFAM" id="SSF56219">
    <property type="entry name" value="DNase I-like"/>
    <property type="match status" value="1"/>
</dbReference>
<dbReference type="SUPFAM" id="SSF57903">
    <property type="entry name" value="FYVE/PHD zinc finger"/>
    <property type="match status" value="1"/>
</dbReference>
<reference evidence="7 8" key="1">
    <citation type="submission" date="2020-06" db="EMBL/GenBank/DDBJ databases">
        <authorList>
            <person name="Li R."/>
            <person name="Bekaert M."/>
        </authorList>
    </citation>
    <scope>NUCLEOTIDE SEQUENCE [LARGE SCALE GENOMIC DNA]</scope>
    <source>
        <strain evidence="8">wild</strain>
    </source>
</reference>
<dbReference type="PANTHER" id="PTHR33395">
    <property type="entry name" value="TRANSCRIPTASE, PUTATIVE-RELATED-RELATED"/>
    <property type="match status" value="1"/>
</dbReference>
<dbReference type="InterPro" id="IPR036691">
    <property type="entry name" value="Endo/exonu/phosph_ase_sf"/>
</dbReference>
<keyword evidence="3" id="KW-0862">Zinc</keyword>
<dbReference type="InterPro" id="IPR011011">
    <property type="entry name" value="Znf_FYVE_PHD"/>
</dbReference>
<dbReference type="GO" id="GO:0061343">
    <property type="term" value="P:cell adhesion involved in heart morphogenesis"/>
    <property type="evidence" value="ECO:0007669"/>
    <property type="project" value="TreeGrafter"/>
</dbReference>
<name>A0A6J8EDD0_MYTCO</name>
<feature type="region of interest" description="Disordered" evidence="5">
    <location>
        <begin position="656"/>
        <end position="684"/>
    </location>
</feature>
<accession>A0A6J8EDD0</accession>
<dbReference type="AlphaFoldDB" id="A0A6J8EDD0"/>
<dbReference type="PANTHER" id="PTHR33395:SF22">
    <property type="entry name" value="REVERSE TRANSCRIPTASE DOMAIN-CONTAINING PROTEIN"/>
    <property type="match status" value="1"/>
</dbReference>
<keyword evidence="2 4" id="KW-0863">Zinc-finger</keyword>
<dbReference type="GO" id="GO:0007508">
    <property type="term" value="P:larval heart development"/>
    <property type="evidence" value="ECO:0007669"/>
    <property type="project" value="TreeGrafter"/>
</dbReference>
<gene>
    <name evidence="7" type="ORF">MCOR_51171</name>
</gene>
<dbReference type="InterPro" id="IPR013083">
    <property type="entry name" value="Znf_RING/FYVE/PHD"/>
</dbReference>
<feature type="compositionally biased region" description="Polar residues" evidence="5">
    <location>
        <begin position="656"/>
        <end position="670"/>
    </location>
</feature>
<evidence type="ECO:0000256" key="3">
    <source>
        <dbReference type="ARBA" id="ARBA00022833"/>
    </source>
</evidence>
<evidence type="ECO:0000313" key="8">
    <source>
        <dbReference type="Proteomes" id="UP000507470"/>
    </source>
</evidence>
<evidence type="ECO:0000256" key="5">
    <source>
        <dbReference type="SAM" id="MobiDB-lite"/>
    </source>
</evidence>
<dbReference type="Proteomes" id="UP000507470">
    <property type="component" value="Unassembled WGS sequence"/>
</dbReference>
<feature type="domain" description="PHD-type" evidence="6">
    <location>
        <begin position="162"/>
        <end position="219"/>
    </location>
</feature>
<feature type="compositionally biased region" description="Low complexity" evidence="5">
    <location>
        <begin position="674"/>
        <end position="684"/>
    </location>
</feature>
<evidence type="ECO:0000259" key="6">
    <source>
        <dbReference type="PROSITE" id="PS50016"/>
    </source>
</evidence>
<dbReference type="EMBL" id="CACVKT020008944">
    <property type="protein sequence ID" value="CAC5418759.1"/>
    <property type="molecule type" value="Genomic_DNA"/>
</dbReference>
<dbReference type="Gene3D" id="3.60.10.10">
    <property type="entry name" value="Endonuclease/exonuclease/phosphatase"/>
    <property type="match status" value="1"/>
</dbReference>
<evidence type="ECO:0000256" key="4">
    <source>
        <dbReference type="PROSITE-ProRule" id="PRU00146"/>
    </source>
</evidence>
<proteinExistence type="predicted"/>
<dbReference type="GO" id="GO:0031012">
    <property type="term" value="C:extracellular matrix"/>
    <property type="evidence" value="ECO:0007669"/>
    <property type="project" value="TreeGrafter"/>
</dbReference>
<protein>
    <recommendedName>
        <fullName evidence="6">PHD-type domain-containing protein</fullName>
    </recommendedName>
</protein>
<evidence type="ECO:0000256" key="2">
    <source>
        <dbReference type="ARBA" id="ARBA00022771"/>
    </source>
</evidence>
<keyword evidence="8" id="KW-1185">Reference proteome</keyword>
<keyword evidence="1" id="KW-0479">Metal-binding</keyword>